<gene>
    <name evidence="4" type="ORF">EBB_16030</name>
</gene>
<dbReference type="Pfam" id="PF07589">
    <property type="entry name" value="PEP-CTERM"/>
    <property type="match status" value="1"/>
</dbReference>
<comment type="caution">
    <text evidence="4">The sequence shown here is derived from an EMBL/GenBank/DDBJ whole genome shotgun (WGS) entry which is preliminary data.</text>
</comment>
<feature type="domain" description="Ice-binding protein C-terminal" evidence="3">
    <location>
        <begin position="176"/>
        <end position="200"/>
    </location>
</feature>
<keyword evidence="2" id="KW-0732">Signal</keyword>
<dbReference type="Proteomes" id="UP000641152">
    <property type="component" value="Unassembled WGS sequence"/>
</dbReference>
<dbReference type="SUPFAM" id="SSF49384">
    <property type="entry name" value="Carbohydrate-binding domain"/>
    <property type="match status" value="1"/>
</dbReference>
<dbReference type="InterPro" id="IPR008965">
    <property type="entry name" value="CBM2/CBM3_carb-bd_dom_sf"/>
</dbReference>
<sequence length="206" mass="20833">MSKKSILCGILFLSGCAFLQTASAAFINLTPSSTTALLGDTVQVAISADIDATEAIIGFGFDLSLSPGGVFDFIGFTPGAQFADDPLNLAPFSDSDGIRGASNGDLFSGPGIFGNGILLGTIDLKAVGIGTGILGLLADDLNFFFTEGLIPEDPGLVNFLPPVTDTSISVSANGNIPEPSLLALIGVGLVTMAFAVSARRKGKASG</sequence>
<feature type="chain" id="PRO_5046265402" evidence="2">
    <location>
        <begin position="20"/>
        <end position="206"/>
    </location>
</feature>
<keyword evidence="1" id="KW-0812">Transmembrane</keyword>
<feature type="signal peptide" evidence="2">
    <location>
        <begin position="1"/>
        <end position="19"/>
    </location>
</feature>
<keyword evidence="1" id="KW-0472">Membrane</keyword>
<dbReference type="InterPro" id="IPR013424">
    <property type="entry name" value="Ice-binding_C"/>
</dbReference>
<name>A0ABR9DFX8_9GAMM</name>
<reference evidence="4 5" key="1">
    <citation type="submission" date="2020-09" db="EMBL/GenBank/DDBJ databases">
        <title>Methylomonas albis sp. nov. and Methylomonas fluvii sp. nov.: Two cold-adapted methanotrophs from the River Elbe and an amended description of Methylovulum psychrotolerans strain Eb1.</title>
        <authorList>
            <person name="Bussmann I.K."/>
            <person name="Klings K.-W."/>
            <person name="Warnstedt J."/>
            <person name="Hoppert M."/>
            <person name="Saborowski A."/>
            <person name="Horn F."/>
            <person name="Liebner S."/>
        </authorList>
    </citation>
    <scope>NUCLEOTIDE SEQUENCE [LARGE SCALE GENOMIC DNA]</scope>
    <source>
        <strain evidence="4 5">EbB</strain>
    </source>
</reference>
<dbReference type="NCBIfam" id="TIGR02595">
    <property type="entry name" value="PEP_CTERM"/>
    <property type="match status" value="1"/>
</dbReference>
<keyword evidence="1" id="KW-1133">Transmembrane helix</keyword>
<dbReference type="Gene3D" id="2.60.40.680">
    <property type="match status" value="1"/>
</dbReference>
<protein>
    <submittedName>
        <fullName evidence="4">PEP-CTERM sorting domain-containing protein</fullName>
    </submittedName>
</protein>
<accession>A0ABR9DFX8</accession>
<evidence type="ECO:0000256" key="1">
    <source>
        <dbReference type="SAM" id="Phobius"/>
    </source>
</evidence>
<organism evidence="4 5">
    <name type="scientific">Methylomonas fluvii</name>
    <dbReference type="NCBI Taxonomy" id="1854564"/>
    <lineage>
        <taxon>Bacteria</taxon>
        <taxon>Pseudomonadati</taxon>
        <taxon>Pseudomonadota</taxon>
        <taxon>Gammaproteobacteria</taxon>
        <taxon>Methylococcales</taxon>
        <taxon>Methylococcaceae</taxon>
        <taxon>Methylomonas</taxon>
    </lineage>
</organism>
<keyword evidence="5" id="KW-1185">Reference proteome</keyword>
<dbReference type="EMBL" id="JACXST010000002">
    <property type="protein sequence ID" value="MBD9361995.1"/>
    <property type="molecule type" value="Genomic_DNA"/>
</dbReference>
<evidence type="ECO:0000313" key="5">
    <source>
        <dbReference type="Proteomes" id="UP000641152"/>
    </source>
</evidence>
<dbReference type="PROSITE" id="PS51257">
    <property type="entry name" value="PROKAR_LIPOPROTEIN"/>
    <property type="match status" value="1"/>
</dbReference>
<proteinExistence type="predicted"/>
<feature type="transmembrane region" description="Helical" evidence="1">
    <location>
        <begin position="181"/>
        <end position="198"/>
    </location>
</feature>
<evidence type="ECO:0000256" key="2">
    <source>
        <dbReference type="SAM" id="SignalP"/>
    </source>
</evidence>
<evidence type="ECO:0000313" key="4">
    <source>
        <dbReference type="EMBL" id="MBD9361995.1"/>
    </source>
</evidence>
<evidence type="ECO:0000259" key="3">
    <source>
        <dbReference type="Pfam" id="PF07589"/>
    </source>
</evidence>
<dbReference type="RefSeq" id="WP_192394745.1">
    <property type="nucleotide sequence ID" value="NZ_CAJHIU010000002.1"/>
</dbReference>